<dbReference type="AlphaFoldDB" id="A0A9J6QBM0"/>
<evidence type="ECO:0000256" key="2">
    <source>
        <dbReference type="ARBA" id="ARBA00007613"/>
    </source>
</evidence>
<dbReference type="InterPro" id="IPR051906">
    <property type="entry name" value="TolC-like"/>
</dbReference>
<dbReference type="PANTHER" id="PTHR30026:SF20">
    <property type="entry name" value="OUTER MEMBRANE PROTEIN TOLC"/>
    <property type="match status" value="1"/>
</dbReference>
<dbReference type="EMBL" id="JAMGZK010000052">
    <property type="protein sequence ID" value="MCU6665869.1"/>
    <property type="molecule type" value="Genomic_DNA"/>
</dbReference>
<keyword evidence="5" id="KW-0812">Transmembrane</keyword>
<evidence type="ECO:0000256" key="4">
    <source>
        <dbReference type="ARBA" id="ARBA00022452"/>
    </source>
</evidence>
<evidence type="ECO:0000256" key="5">
    <source>
        <dbReference type="ARBA" id="ARBA00022692"/>
    </source>
</evidence>
<dbReference type="Pfam" id="PF02321">
    <property type="entry name" value="OEP"/>
    <property type="match status" value="1"/>
</dbReference>
<evidence type="ECO:0000256" key="7">
    <source>
        <dbReference type="ARBA" id="ARBA00023237"/>
    </source>
</evidence>
<gene>
    <name evidence="8" type="ORF">M8014_16130</name>
</gene>
<protein>
    <submittedName>
        <fullName evidence="8">TolC family protein</fullName>
    </submittedName>
</protein>
<keyword evidence="9" id="KW-1185">Reference proteome</keyword>
<dbReference type="GO" id="GO:0015562">
    <property type="term" value="F:efflux transmembrane transporter activity"/>
    <property type="evidence" value="ECO:0007669"/>
    <property type="project" value="InterPro"/>
</dbReference>
<dbReference type="RefSeq" id="WP_271283408.1">
    <property type="nucleotide sequence ID" value="NZ_JAMGZK010000052.1"/>
</dbReference>
<sequence>MNYGNVDMLNASVPVMTVTPRPFRFAPLGVLVAAVILSGCGTIKPTPLTQDEITARVNQDRAAMYQGQEAVTGTLTLSDAMARALKYNLDYRLKMMETTLARSQLDLSSQDMLPKLMTDAGYRWRNNDSGGTSVGIDDGVISLRPSTSEEREHYLADATFSWDVLDFGMSYFRAQQQADEVNIAEERRRKVLQNIVQEVRDAYWRALGAQRLLKETEPLADQIASALAKTREAEQAGILPPIEGLEYQRALLDAMTTLNQKRQQMQMAKSELNALMNVPPGSNITLDDKPLPLASVPQDMDKLEQMALERRPELREEDYKARIDSYETKRQIASLLPNLNLFAGVNYDSNDYLYNDSWVQGGVGVSMNLFKLLSIPAINNNNDARRMTDDARRMALSMAVITQVRVATERYKLAVYDFQIADQSAQVDQRLASISRAGSDNSLTSDLETLRTEARSIVSRFQMAGSYAEAQAAYGRVLNSVGIDLLPDQVQQTDVASLSNAIASSLRREEQTVFASVALKSAPVQAVRVEVGRLPGGADRAAITRSVSQVLTANQIEMGETPQSLRLRMQFKTVSSSTARKGQWTMDVIDSDDNLRLSRQYQSYLPDDASTRTLSALAQAAALSVTDDIQRISGARTAPLARP</sequence>
<evidence type="ECO:0000313" key="8">
    <source>
        <dbReference type="EMBL" id="MCU6665869.1"/>
    </source>
</evidence>
<evidence type="ECO:0000256" key="6">
    <source>
        <dbReference type="ARBA" id="ARBA00023136"/>
    </source>
</evidence>
<dbReference type="GO" id="GO:1990281">
    <property type="term" value="C:efflux pump complex"/>
    <property type="evidence" value="ECO:0007669"/>
    <property type="project" value="TreeGrafter"/>
</dbReference>
<reference evidence="8" key="1">
    <citation type="submission" date="2022-05" db="EMBL/GenBank/DDBJ databases">
        <title>Description of a novel species of Leclercia; Leclercia tamurae and the Proposal for a Novel Genus Silvania gen. nov. Containing Two Novel Species Silvania hatchlandensis sp. nov. and Silvania confinis sp. nov. Isolated from the Rhizosphere of Oak.</title>
        <authorList>
            <person name="Maddock D.W."/>
            <person name="Brady C.L."/>
            <person name="Denman S."/>
            <person name="Arnold D."/>
        </authorList>
    </citation>
    <scope>NUCLEOTIDE SEQUENCE</scope>
    <source>
        <strain evidence="8">H19S6</strain>
    </source>
</reference>
<dbReference type="GO" id="GO:0015288">
    <property type="term" value="F:porin activity"/>
    <property type="evidence" value="ECO:0007669"/>
    <property type="project" value="TreeGrafter"/>
</dbReference>
<dbReference type="SUPFAM" id="SSF56954">
    <property type="entry name" value="Outer membrane efflux proteins (OEP)"/>
    <property type="match status" value="1"/>
</dbReference>
<accession>A0A9J6QBM0</accession>
<comment type="subcellular location">
    <subcellularLocation>
        <location evidence="1">Cell outer membrane</location>
    </subcellularLocation>
</comment>
<keyword evidence="6" id="KW-0472">Membrane</keyword>
<proteinExistence type="inferred from homology"/>
<keyword evidence="4" id="KW-1134">Transmembrane beta strand</keyword>
<dbReference type="GO" id="GO:0009279">
    <property type="term" value="C:cell outer membrane"/>
    <property type="evidence" value="ECO:0007669"/>
    <property type="project" value="UniProtKB-SubCell"/>
</dbReference>
<evidence type="ECO:0000256" key="3">
    <source>
        <dbReference type="ARBA" id="ARBA00022448"/>
    </source>
</evidence>
<dbReference type="Gene3D" id="1.20.1600.10">
    <property type="entry name" value="Outer membrane efflux proteins (OEP)"/>
    <property type="match status" value="1"/>
</dbReference>
<organism evidence="8 9">
    <name type="scientific">Silvania hatchlandensis</name>
    <dbReference type="NCBI Taxonomy" id="2926469"/>
    <lineage>
        <taxon>Bacteria</taxon>
        <taxon>Pseudomonadati</taxon>
        <taxon>Pseudomonadota</taxon>
        <taxon>Gammaproteobacteria</taxon>
        <taxon>Enterobacterales</taxon>
        <taxon>Enterobacteriaceae</taxon>
        <taxon>Silvania</taxon>
    </lineage>
</organism>
<name>A0A9J6QBM0_9ENTR</name>
<dbReference type="PANTHER" id="PTHR30026">
    <property type="entry name" value="OUTER MEMBRANE PROTEIN TOLC"/>
    <property type="match status" value="1"/>
</dbReference>
<keyword evidence="3" id="KW-0813">Transport</keyword>
<comment type="caution">
    <text evidence="8">The sequence shown here is derived from an EMBL/GenBank/DDBJ whole genome shotgun (WGS) entry which is preliminary data.</text>
</comment>
<evidence type="ECO:0000313" key="9">
    <source>
        <dbReference type="Proteomes" id="UP001063816"/>
    </source>
</evidence>
<evidence type="ECO:0000256" key="1">
    <source>
        <dbReference type="ARBA" id="ARBA00004442"/>
    </source>
</evidence>
<dbReference type="InterPro" id="IPR003423">
    <property type="entry name" value="OMP_efflux"/>
</dbReference>
<keyword evidence="7" id="KW-0998">Cell outer membrane</keyword>
<dbReference type="Proteomes" id="UP001063816">
    <property type="component" value="Unassembled WGS sequence"/>
</dbReference>
<comment type="similarity">
    <text evidence="2">Belongs to the outer membrane factor (OMF) (TC 1.B.17) family.</text>
</comment>